<dbReference type="InterPro" id="IPR052794">
    <property type="entry name" value="Mito_Ser_Protease_LACTB"/>
</dbReference>
<sequence length="356" mass="39444">MKAFIKLLTIIVVTSNSFCQEENPDKLLEQIVSESKVVGVSAGYSINGETLWQAANGYAYKEKKQQFLKETKVRMASIAKPMTALAVMQLVEQNLIDLDAPIQAYIPDYPKQPNTQITTRHLLSHTSGIGGYKNGKEAQTKVNYPRLSDAIEFFKNRPLLFEPGTQYGYTTYGYTLLGVIIEKASGITYETYMQKHIWDKANMTNTGIEIFGNNKENGSGLYHKNKKGKIKEGKENNLSNRIPGGGFYTTVGDMLKFGNAVINNTFVKPETLSLMREHHSLEKERNAYGFGWFLYNPKPNEGAIIGHSGGQTGCSSQLYIVPEKGIVTIVLANTSGASKEATIFASQLLKIALDTL</sequence>
<dbReference type="SUPFAM" id="SSF56601">
    <property type="entry name" value="beta-lactamase/transpeptidase-like"/>
    <property type="match status" value="1"/>
</dbReference>
<evidence type="ECO:0000259" key="1">
    <source>
        <dbReference type="Pfam" id="PF00144"/>
    </source>
</evidence>
<dbReference type="Gene3D" id="3.40.710.10">
    <property type="entry name" value="DD-peptidase/beta-lactamase superfamily"/>
    <property type="match status" value="1"/>
</dbReference>
<dbReference type="PANTHER" id="PTHR46520">
    <property type="entry name" value="SERINE BETA-LACTAMASE-LIKE PROTEIN LACTB, MITOCHONDRIAL"/>
    <property type="match status" value="1"/>
</dbReference>
<dbReference type="GO" id="GO:0016787">
    <property type="term" value="F:hydrolase activity"/>
    <property type="evidence" value="ECO:0007669"/>
    <property type="project" value="UniProtKB-KW"/>
</dbReference>
<dbReference type="Pfam" id="PF00144">
    <property type="entry name" value="Beta-lactamase"/>
    <property type="match status" value="1"/>
</dbReference>
<dbReference type="InterPro" id="IPR012338">
    <property type="entry name" value="Beta-lactam/transpept-like"/>
</dbReference>
<feature type="domain" description="Beta-lactamase-related" evidence="1">
    <location>
        <begin position="25"/>
        <end position="338"/>
    </location>
</feature>
<dbReference type="PANTHER" id="PTHR46520:SF1">
    <property type="entry name" value="SERINE BETA-LACTAMASE-LIKE PROTEIN LACTB, MITOCHONDRIAL"/>
    <property type="match status" value="1"/>
</dbReference>
<reference evidence="3" key="1">
    <citation type="journal article" date="2019" name="Int. J. Syst. Evol. Microbiol.">
        <title>The Global Catalogue of Microorganisms (GCM) 10K type strain sequencing project: providing services to taxonomists for standard genome sequencing and annotation.</title>
        <authorList>
            <consortium name="The Broad Institute Genomics Platform"/>
            <consortium name="The Broad Institute Genome Sequencing Center for Infectious Disease"/>
            <person name="Wu L."/>
            <person name="Ma J."/>
        </authorList>
    </citation>
    <scope>NUCLEOTIDE SEQUENCE [LARGE SCALE GENOMIC DNA]</scope>
    <source>
        <strain evidence="3">KCTC 52274</strain>
    </source>
</reference>
<comment type="caution">
    <text evidence="2">The sequence shown here is derived from an EMBL/GenBank/DDBJ whole genome shotgun (WGS) entry which is preliminary data.</text>
</comment>
<keyword evidence="3" id="KW-1185">Reference proteome</keyword>
<dbReference type="Proteomes" id="UP001597319">
    <property type="component" value="Unassembled WGS sequence"/>
</dbReference>
<gene>
    <name evidence="2" type="ORF">ACFSR1_09995</name>
</gene>
<name>A0ABW5LFF1_9FLAO</name>
<evidence type="ECO:0000313" key="3">
    <source>
        <dbReference type="Proteomes" id="UP001597319"/>
    </source>
</evidence>
<evidence type="ECO:0000313" key="2">
    <source>
        <dbReference type="EMBL" id="MFD2562996.1"/>
    </source>
</evidence>
<dbReference type="EMBL" id="JBHULE010000019">
    <property type="protein sequence ID" value="MFD2562996.1"/>
    <property type="molecule type" value="Genomic_DNA"/>
</dbReference>
<dbReference type="RefSeq" id="WP_378292056.1">
    <property type="nucleotide sequence ID" value="NZ_JBHULE010000019.1"/>
</dbReference>
<accession>A0ABW5LFF1</accession>
<dbReference type="InterPro" id="IPR001466">
    <property type="entry name" value="Beta-lactam-related"/>
</dbReference>
<dbReference type="EC" id="3.-.-.-" evidence="2"/>
<protein>
    <submittedName>
        <fullName evidence="2">Serine hydrolase domain-containing protein</fullName>
        <ecNumber evidence="2">3.-.-.-</ecNumber>
    </submittedName>
</protein>
<keyword evidence="2" id="KW-0378">Hydrolase</keyword>
<organism evidence="2 3">
    <name type="scientific">Aquimarina rubra</name>
    <dbReference type="NCBI Taxonomy" id="1920033"/>
    <lineage>
        <taxon>Bacteria</taxon>
        <taxon>Pseudomonadati</taxon>
        <taxon>Bacteroidota</taxon>
        <taxon>Flavobacteriia</taxon>
        <taxon>Flavobacteriales</taxon>
        <taxon>Flavobacteriaceae</taxon>
        <taxon>Aquimarina</taxon>
    </lineage>
</organism>
<proteinExistence type="predicted"/>